<proteinExistence type="predicted"/>
<dbReference type="Proteomes" id="UP000427769">
    <property type="component" value="Chromosome"/>
</dbReference>
<accession>A0A5K7Z843</accession>
<dbReference type="AlphaFoldDB" id="A0A5K7Z843"/>
<sequence>MRAIIDHFITTELFAFIFYRFTRLYSRTFRLTIENEEEWLEYLNNGGIVLLCTWHQQFFSAIRHFQSYKSFKPSLMISQSKDGKIVAGIAKRSGWNPVRGSSSKGGTLALKDMIANLKRSKLSGHIVDGPRGPSGVVKPGVIRLAHATNAVIVPFYVFAENSWHFKSWDKFLLPKPFSKVILRFEKMIPLQRTKDRNLFEKQRKQLEDIMIPALKL</sequence>
<name>A0A5K7Z843_9BACT</name>
<evidence type="ECO:0000313" key="2">
    <source>
        <dbReference type="EMBL" id="BBO75861.1"/>
    </source>
</evidence>
<organism evidence="2 3">
    <name type="scientific">Desulfosarcina widdelii</name>
    <dbReference type="NCBI Taxonomy" id="947919"/>
    <lineage>
        <taxon>Bacteria</taxon>
        <taxon>Pseudomonadati</taxon>
        <taxon>Thermodesulfobacteriota</taxon>
        <taxon>Desulfobacteria</taxon>
        <taxon>Desulfobacterales</taxon>
        <taxon>Desulfosarcinaceae</taxon>
        <taxon>Desulfosarcina</taxon>
    </lineage>
</organism>
<dbReference type="KEGG" id="dwd:DSCW_32780"/>
<evidence type="ECO:0000313" key="3">
    <source>
        <dbReference type="Proteomes" id="UP000427769"/>
    </source>
</evidence>
<dbReference type="SUPFAM" id="SSF69593">
    <property type="entry name" value="Glycerol-3-phosphate (1)-acyltransferase"/>
    <property type="match status" value="1"/>
</dbReference>
<reference evidence="2 3" key="1">
    <citation type="submission" date="2019-11" db="EMBL/GenBank/DDBJ databases">
        <title>Comparative genomics of hydrocarbon-degrading Desulfosarcina strains.</title>
        <authorList>
            <person name="Watanabe M."/>
            <person name="Kojima H."/>
            <person name="Fukui M."/>
        </authorList>
    </citation>
    <scope>NUCLEOTIDE SEQUENCE [LARGE SCALE GENOMIC DNA]</scope>
    <source>
        <strain evidence="2 3">PP31</strain>
    </source>
</reference>
<dbReference type="Pfam" id="PF04028">
    <property type="entry name" value="DUF374"/>
    <property type="match status" value="1"/>
</dbReference>
<dbReference type="RefSeq" id="WP_155304744.1">
    <property type="nucleotide sequence ID" value="NZ_AP021875.1"/>
</dbReference>
<dbReference type="InterPro" id="IPR007172">
    <property type="entry name" value="DUF374"/>
</dbReference>
<evidence type="ECO:0000259" key="1">
    <source>
        <dbReference type="Pfam" id="PF04028"/>
    </source>
</evidence>
<keyword evidence="3" id="KW-1185">Reference proteome</keyword>
<dbReference type="OrthoDB" id="9810508at2"/>
<dbReference type="EMBL" id="AP021875">
    <property type="protein sequence ID" value="BBO75861.1"/>
    <property type="molecule type" value="Genomic_DNA"/>
</dbReference>
<protein>
    <recommendedName>
        <fullName evidence="1">DUF374 domain-containing protein</fullName>
    </recommendedName>
</protein>
<dbReference type="CDD" id="cd07983">
    <property type="entry name" value="LPLAT_DUF374-like"/>
    <property type="match status" value="1"/>
</dbReference>
<feature type="domain" description="DUF374" evidence="1">
    <location>
        <begin position="72"/>
        <end position="133"/>
    </location>
</feature>
<gene>
    <name evidence="2" type="ORF">DSCW_32780</name>
</gene>